<proteinExistence type="predicted"/>
<feature type="transmembrane region" description="Helical" evidence="1">
    <location>
        <begin position="38"/>
        <end position="58"/>
    </location>
</feature>
<name>A0A481ZFQ2_9VIRU</name>
<accession>A0A481ZFQ2</accession>
<sequence>MSQLCQNEPLEKLSYTHCASGTMSYKDTGGMYGYNRGVVAFVWFVIIAAIVYFALFAGKPNWVLKRDNHGNVTDEVDAGKVFIAAILIAFGICIVLYILYYAFRGGW</sequence>
<keyword evidence="1" id="KW-0812">Transmembrane</keyword>
<protein>
    <submittedName>
        <fullName evidence="2">Membrane protein</fullName>
    </submittedName>
</protein>
<feature type="transmembrane region" description="Helical" evidence="1">
    <location>
        <begin position="78"/>
        <end position="103"/>
    </location>
</feature>
<keyword evidence="1" id="KW-0472">Membrane</keyword>
<keyword evidence="1" id="KW-1133">Transmembrane helix</keyword>
<evidence type="ECO:0000313" key="2">
    <source>
        <dbReference type="EMBL" id="QBK93669.1"/>
    </source>
</evidence>
<evidence type="ECO:0000256" key="1">
    <source>
        <dbReference type="SAM" id="Phobius"/>
    </source>
</evidence>
<organism evidence="2">
    <name type="scientific">Pithovirus LCPAC404</name>
    <dbReference type="NCBI Taxonomy" id="2506597"/>
    <lineage>
        <taxon>Viruses</taxon>
        <taxon>Pithoviruses</taxon>
    </lineage>
</organism>
<reference evidence="2" key="1">
    <citation type="journal article" date="2019" name="MBio">
        <title>Virus Genomes from Deep Sea Sediments Expand the Ocean Megavirome and Support Independent Origins of Viral Gigantism.</title>
        <authorList>
            <person name="Backstrom D."/>
            <person name="Yutin N."/>
            <person name="Jorgensen S.L."/>
            <person name="Dharamshi J."/>
            <person name="Homa F."/>
            <person name="Zaremba-Niedwiedzka K."/>
            <person name="Spang A."/>
            <person name="Wolf Y.I."/>
            <person name="Koonin E.V."/>
            <person name="Ettema T.J."/>
        </authorList>
    </citation>
    <scope>NUCLEOTIDE SEQUENCE</scope>
</reference>
<dbReference type="EMBL" id="MK500602">
    <property type="protein sequence ID" value="QBK93669.1"/>
    <property type="molecule type" value="Genomic_DNA"/>
</dbReference>
<gene>
    <name evidence="2" type="ORF">LCPAC404_03730</name>
</gene>